<protein>
    <recommendedName>
        <fullName evidence="3 8">Diaminopimelate epimerase</fullName>
        <shortName evidence="8">DAP epimerase</shortName>
        <ecNumber evidence="3 8">5.1.1.7</ecNumber>
    </recommendedName>
    <alternativeName>
        <fullName evidence="8">PLP-independent amino acid racemase</fullName>
    </alternativeName>
</protein>
<dbReference type="EC" id="5.1.1.7" evidence="3 8"/>
<feature type="site" description="Could be important to modulate the pK values of the two catalytic cysteine residues" evidence="8">
    <location>
        <position position="191"/>
    </location>
</feature>
<comment type="function">
    <text evidence="8">Catalyzes the stereoinversion of LL-2,6-diaminopimelate (L,L-DAP) to meso-diaminopimelate (meso-DAP), a precursor of L-lysine and an essential component of the bacterial peptidoglycan.</text>
</comment>
<dbReference type="GO" id="GO:0008837">
    <property type="term" value="F:diaminopimelate epimerase activity"/>
    <property type="evidence" value="ECO:0007669"/>
    <property type="project" value="UniProtKB-UniRule"/>
</dbReference>
<dbReference type="RefSeq" id="WP_102212524.1">
    <property type="nucleotide sequence ID" value="NZ_PNHF01000009.1"/>
</dbReference>
<evidence type="ECO:0000256" key="7">
    <source>
        <dbReference type="ARBA" id="ARBA00051712"/>
    </source>
</evidence>
<evidence type="ECO:0000256" key="6">
    <source>
        <dbReference type="ARBA" id="ARBA00023235"/>
    </source>
</evidence>
<feature type="active site" evidence="9">
    <location>
        <position position="112"/>
    </location>
</feature>
<dbReference type="UniPathway" id="UPA00034">
    <property type="reaction ID" value="UER00025"/>
</dbReference>
<dbReference type="Pfam" id="PF01678">
    <property type="entry name" value="DAP_epimerase"/>
    <property type="match status" value="2"/>
</dbReference>
<organism evidence="10 11">
    <name type="scientific">Corynebacterium xerosis</name>
    <dbReference type="NCBI Taxonomy" id="1725"/>
    <lineage>
        <taxon>Bacteria</taxon>
        <taxon>Bacillati</taxon>
        <taxon>Actinomycetota</taxon>
        <taxon>Actinomycetes</taxon>
        <taxon>Mycobacteriales</taxon>
        <taxon>Corynebacteriaceae</taxon>
        <taxon>Corynebacterium</taxon>
    </lineage>
</organism>
<evidence type="ECO:0000256" key="8">
    <source>
        <dbReference type="HAMAP-Rule" id="MF_00197"/>
    </source>
</evidence>
<feature type="active site" description="Proton acceptor" evidence="8">
    <location>
        <position position="253"/>
    </location>
</feature>
<dbReference type="Gene3D" id="3.10.310.10">
    <property type="entry name" value="Diaminopimelate Epimerase, Chain A, domain 1"/>
    <property type="match status" value="2"/>
</dbReference>
<comment type="caution">
    <text evidence="8">Lacks conserved residue(s) required for the propagation of feature annotation.</text>
</comment>
<name>A0A2N6SZL3_9CORY</name>
<keyword evidence="8" id="KW-0963">Cytoplasm</keyword>
<comment type="subunit">
    <text evidence="8">Homodimer.</text>
</comment>
<proteinExistence type="inferred from homology"/>
<feature type="binding site" evidence="8">
    <location>
        <begin position="254"/>
        <end position="255"/>
    </location>
    <ligand>
        <name>substrate</name>
    </ligand>
</feature>
<keyword evidence="5 8" id="KW-0457">Lysine biosynthesis</keyword>
<comment type="catalytic activity">
    <reaction evidence="7 8">
        <text>(2S,6S)-2,6-diaminopimelate = meso-2,6-diaminopimelate</text>
        <dbReference type="Rhea" id="RHEA:15393"/>
        <dbReference type="ChEBI" id="CHEBI:57609"/>
        <dbReference type="ChEBI" id="CHEBI:57791"/>
        <dbReference type="EC" id="5.1.1.7"/>
    </reaction>
</comment>
<comment type="similarity">
    <text evidence="2 8">Belongs to the diaminopimelate epimerase family.</text>
</comment>
<dbReference type="PANTHER" id="PTHR31689:SF0">
    <property type="entry name" value="DIAMINOPIMELATE EPIMERASE"/>
    <property type="match status" value="1"/>
</dbReference>
<comment type="caution">
    <text evidence="10">The sequence shown here is derived from an EMBL/GenBank/DDBJ whole genome shotgun (WGS) entry which is preliminary data.</text>
</comment>
<feature type="binding site" evidence="8">
    <location>
        <begin position="113"/>
        <end position="114"/>
    </location>
    <ligand>
        <name>substrate</name>
    </ligand>
</feature>
<comment type="pathway">
    <text evidence="1 8">Amino-acid biosynthesis; L-lysine biosynthesis via DAP pathway; DL-2,6-diaminopimelate from LL-2,6-diaminopimelate: step 1/1.</text>
</comment>
<evidence type="ECO:0000313" key="11">
    <source>
        <dbReference type="Proteomes" id="UP000235363"/>
    </source>
</evidence>
<reference evidence="10 11" key="1">
    <citation type="submission" date="2017-09" db="EMBL/GenBank/DDBJ databases">
        <title>Bacterial strain isolated from the female urinary microbiota.</title>
        <authorList>
            <person name="Thomas-White K."/>
            <person name="Kumar N."/>
            <person name="Forster S."/>
            <person name="Putonti C."/>
            <person name="Lawley T."/>
            <person name="Wolfe A.J."/>
        </authorList>
    </citation>
    <scope>NUCLEOTIDE SEQUENCE [LARGE SCALE GENOMIC DNA]</scope>
    <source>
        <strain evidence="10 11">UMB0908</strain>
    </source>
</reference>
<dbReference type="InterPro" id="IPR001653">
    <property type="entry name" value="DAP_epimerase_DapF"/>
</dbReference>
<feature type="binding site" evidence="8">
    <location>
        <position position="189"/>
    </location>
    <ligand>
        <name>substrate</name>
    </ligand>
</feature>
<feature type="active site" description="Proton donor" evidence="8">
    <location>
        <position position="112"/>
    </location>
</feature>
<dbReference type="GO" id="GO:0005829">
    <property type="term" value="C:cytosol"/>
    <property type="evidence" value="ECO:0007669"/>
    <property type="project" value="TreeGrafter"/>
</dbReference>
<dbReference type="HAMAP" id="MF_00197">
    <property type="entry name" value="DAP_epimerase"/>
    <property type="match status" value="1"/>
</dbReference>
<comment type="subcellular location">
    <subcellularLocation>
        <location evidence="8">Cytoplasm</location>
    </subcellularLocation>
</comment>
<feature type="site" description="Could be important to modulate the pK values of the two catalytic cysteine residues" evidence="8">
    <location>
        <position position="244"/>
    </location>
</feature>
<evidence type="ECO:0000256" key="5">
    <source>
        <dbReference type="ARBA" id="ARBA00023154"/>
    </source>
</evidence>
<dbReference type="PROSITE" id="PS01326">
    <property type="entry name" value="DAP_EPIMERASE"/>
    <property type="match status" value="1"/>
</dbReference>
<evidence type="ECO:0000256" key="1">
    <source>
        <dbReference type="ARBA" id="ARBA00005196"/>
    </source>
</evidence>
<dbReference type="EMBL" id="PNHF01000009">
    <property type="protein sequence ID" value="PMC62518.1"/>
    <property type="molecule type" value="Genomic_DNA"/>
</dbReference>
<dbReference type="Proteomes" id="UP000235363">
    <property type="component" value="Unassembled WGS sequence"/>
</dbReference>
<evidence type="ECO:0000256" key="2">
    <source>
        <dbReference type="ARBA" id="ARBA00010219"/>
    </source>
</evidence>
<gene>
    <name evidence="8" type="primary">dapF</name>
    <name evidence="10" type="ORF">CJ204_05045</name>
</gene>
<dbReference type="NCBIfam" id="TIGR00652">
    <property type="entry name" value="DapF"/>
    <property type="match status" value="1"/>
</dbReference>
<feature type="binding site" evidence="8">
    <location>
        <position position="103"/>
    </location>
    <ligand>
        <name>substrate</name>
    </ligand>
</feature>
<evidence type="ECO:0000256" key="9">
    <source>
        <dbReference type="PROSITE-ProRule" id="PRU10125"/>
    </source>
</evidence>
<keyword evidence="6 8" id="KW-0413">Isomerase</keyword>
<feature type="binding site" evidence="8">
    <location>
        <position position="31"/>
    </location>
    <ligand>
        <name>substrate</name>
    </ligand>
</feature>
<evidence type="ECO:0000313" key="10">
    <source>
        <dbReference type="EMBL" id="PMC62518.1"/>
    </source>
</evidence>
<dbReference type="AlphaFoldDB" id="A0A2N6SZL3"/>
<dbReference type="GO" id="GO:0009089">
    <property type="term" value="P:lysine biosynthetic process via diaminopimelate"/>
    <property type="evidence" value="ECO:0007669"/>
    <property type="project" value="UniProtKB-UniRule"/>
</dbReference>
<dbReference type="PANTHER" id="PTHR31689">
    <property type="entry name" value="DIAMINOPIMELATE EPIMERASE, CHLOROPLASTIC"/>
    <property type="match status" value="1"/>
</dbReference>
<sequence>MSSHTHASETGSAGATATGTIAFVKGHGTQNDFVIVTDADAALDLSESLVAALCDRRAGVGGDGLLRVARAGALVEAGGLDALPHAGRPDEVRADDWFMDYRNADGSFAEMCGNGVRVFAHHLFASGLTEEMSALRVGTRAGVKVVSLDDVAGNRATVSVDMGAPVVLGAATAFLGAGRYAGVGVDMGNPHLACVLPGLDPDGLARLDLAGVPEVGAEMFPAGVNLELVTPLAQSGAIHMRVIERGVGETRSCGTGTVAAAVAALADAGRGTGTVDVHVPGGTVTVEVNEETSILTGPSVLVARGEIDVSALLV</sequence>
<feature type="binding site" evidence="8">
    <location>
        <position position="225"/>
    </location>
    <ligand>
        <name>substrate</name>
    </ligand>
</feature>
<dbReference type="InterPro" id="IPR018510">
    <property type="entry name" value="DAP_epimerase_AS"/>
</dbReference>
<feature type="binding site" evidence="8">
    <location>
        <begin position="244"/>
        <end position="245"/>
    </location>
    <ligand>
        <name>substrate</name>
    </ligand>
</feature>
<evidence type="ECO:0000256" key="3">
    <source>
        <dbReference type="ARBA" id="ARBA00013080"/>
    </source>
</evidence>
<evidence type="ECO:0000256" key="4">
    <source>
        <dbReference type="ARBA" id="ARBA00022605"/>
    </source>
</evidence>
<accession>A0A2N6SZL3</accession>
<dbReference type="SUPFAM" id="SSF54506">
    <property type="entry name" value="Diaminopimelate epimerase-like"/>
    <property type="match status" value="2"/>
</dbReference>
<keyword evidence="4 8" id="KW-0028">Amino-acid biosynthesis</keyword>